<feature type="region of interest" description="Disordered" evidence="5">
    <location>
        <begin position="273"/>
        <end position="292"/>
    </location>
</feature>
<feature type="binding site" evidence="4">
    <location>
        <position position="217"/>
    </location>
    <ligand>
        <name>a divalent metal cation</name>
        <dbReference type="ChEBI" id="CHEBI:60240"/>
        <label>1</label>
    </ligand>
</feature>
<evidence type="ECO:0000313" key="7">
    <source>
        <dbReference type="Proteomes" id="UP000274556"/>
    </source>
</evidence>
<dbReference type="InterPro" id="IPR001130">
    <property type="entry name" value="TatD-like"/>
</dbReference>
<dbReference type="AlphaFoldDB" id="A0A495V9K5"/>
<comment type="similarity">
    <text evidence="1">Belongs to the metallo-dependent hydrolases superfamily. TatD-type hydrolase family.</text>
</comment>
<feature type="binding site" evidence="4">
    <location>
        <position position="167"/>
    </location>
    <ligand>
        <name>a divalent metal cation</name>
        <dbReference type="ChEBI" id="CHEBI:60240"/>
        <label>2</label>
    </ligand>
</feature>
<accession>A0A495V9K5</accession>
<dbReference type="Proteomes" id="UP000274556">
    <property type="component" value="Unassembled WGS sequence"/>
</dbReference>
<evidence type="ECO:0000256" key="1">
    <source>
        <dbReference type="ARBA" id="ARBA00009275"/>
    </source>
</evidence>
<feature type="binding site" evidence="4">
    <location>
        <position position="24"/>
    </location>
    <ligand>
        <name>a divalent metal cation</name>
        <dbReference type="ChEBI" id="CHEBI:60240"/>
        <label>1</label>
    </ligand>
</feature>
<dbReference type="FunFam" id="3.20.20.140:FF:000005">
    <property type="entry name" value="TatD family hydrolase"/>
    <property type="match status" value="1"/>
</dbReference>
<evidence type="ECO:0000256" key="4">
    <source>
        <dbReference type="PIRSR" id="PIRSR005902-1"/>
    </source>
</evidence>
<dbReference type="InterPro" id="IPR032466">
    <property type="entry name" value="Metal_Hydrolase"/>
</dbReference>
<dbReference type="PANTHER" id="PTHR46124">
    <property type="entry name" value="D-AMINOACYL-TRNA DEACYLASE"/>
    <property type="match status" value="1"/>
</dbReference>
<dbReference type="GO" id="GO:0046872">
    <property type="term" value="F:metal ion binding"/>
    <property type="evidence" value="ECO:0007669"/>
    <property type="project" value="UniProtKB-KW"/>
</dbReference>
<dbReference type="CDD" id="cd01310">
    <property type="entry name" value="TatD_DNAse"/>
    <property type="match status" value="1"/>
</dbReference>
<evidence type="ECO:0000256" key="2">
    <source>
        <dbReference type="ARBA" id="ARBA00022723"/>
    </source>
</evidence>
<comment type="caution">
    <text evidence="6">The sequence shown here is derived from an EMBL/GenBank/DDBJ whole genome shotgun (WGS) entry which is preliminary data.</text>
</comment>
<sequence>MCTSMPRETAMPCGMRSMIDTHCHLDVAEFDADRDAVLARTRGAGVAAIVVPAIHAQGWDGLLALCASADDLYPALGLHPVYLDRHRASDLDALERAIAERRPLAVGEIGLDYRLPELDRAGQQTLFEAQLSIARSADLPVLLHVLKAHDEVLATLRHARVKGGIAHAFNGSLQQARQYLDLGFRLGFGGMLTFTRSSRLRRLAAELPGEAIVLETDAPDMTVAAHRGERNSPEYLPDVLQALADIRGESPAALDDSTTLNACDVLGLEIDGARDRSTSDHGTDQWNESLTP</sequence>
<name>A0A495V9K5_9GAMM</name>
<dbReference type="SUPFAM" id="SSF51556">
    <property type="entry name" value="Metallo-dependent hydrolases"/>
    <property type="match status" value="1"/>
</dbReference>
<dbReference type="EMBL" id="RBXL01000001">
    <property type="protein sequence ID" value="RKT46082.1"/>
    <property type="molecule type" value="Genomic_DNA"/>
</dbReference>
<feature type="binding site" evidence="4">
    <location>
        <position position="22"/>
    </location>
    <ligand>
        <name>a divalent metal cation</name>
        <dbReference type="ChEBI" id="CHEBI:60240"/>
        <label>1</label>
    </ligand>
</feature>
<keyword evidence="3" id="KW-0378">Hydrolase</keyword>
<evidence type="ECO:0000256" key="3">
    <source>
        <dbReference type="ARBA" id="ARBA00022801"/>
    </source>
</evidence>
<dbReference type="InterPro" id="IPR018228">
    <property type="entry name" value="DNase_TatD-rel_CS"/>
</dbReference>
<dbReference type="Pfam" id="PF01026">
    <property type="entry name" value="TatD_DNase"/>
    <property type="match status" value="1"/>
</dbReference>
<evidence type="ECO:0000313" key="6">
    <source>
        <dbReference type="EMBL" id="RKT46082.1"/>
    </source>
</evidence>
<dbReference type="PANTHER" id="PTHR46124:SF3">
    <property type="entry name" value="HYDROLASE"/>
    <property type="match status" value="1"/>
</dbReference>
<organism evidence="6 7">
    <name type="scientific">Thiocapsa rosea</name>
    <dbReference type="NCBI Taxonomy" id="69360"/>
    <lineage>
        <taxon>Bacteria</taxon>
        <taxon>Pseudomonadati</taxon>
        <taxon>Pseudomonadota</taxon>
        <taxon>Gammaproteobacteria</taxon>
        <taxon>Chromatiales</taxon>
        <taxon>Chromatiaceae</taxon>
        <taxon>Thiocapsa</taxon>
    </lineage>
</organism>
<keyword evidence="7" id="KW-1185">Reference proteome</keyword>
<protein>
    <submittedName>
        <fullName evidence="6">TatD DNase family protein</fullName>
    </submittedName>
</protein>
<evidence type="ECO:0000256" key="5">
    <source>
        <dbReference type="SAM" id="MobiDB-lite"/>
    </source>
</evidence>
<reference evidence="6 7" key="1">
    <citation type="submission" date="2018-10" db="EMBL/GenBank/DDBJ databases">
        <title>Genomic Encyclopedia of Archaeal and Bacterial Type Strains, Phase II (KMG-II): from individual species to whole genera.</title>
        <authorList>
            <person name="Goeker M."/>
        </authorList>
    </citation>
    <scope>NUCLEOTIDE SEQUENCE [LARGE SCALE GENOMIC DNA]</scope>
    <source>
        <strain evidence="6 7">DSM 235</strain>
    </source>
</reference>
<dbReference type="PROSITE" id="PS01091">
    <property type="entry name" value="TATD_3"/>
    <property type="match status" value="1"/>
</dbReference>
<keyword evidence="2 4" id="KW-0479">Metal-binding</keyword>
<dbReference type="GO" id="GO:0005829">
    <property type="term" value="C:cytosol"/>
    <property type="evidence" value="ECO:0007669"/>
    <property type="project" value="TreeGrafter"/>
</dbReference>
<feature type="binding site" evidence="4">
    <location>
        <position position="108"/>
    </location>
    <ligand>
        <name>a divalent metal cation</name>
        <dbReference type="ChEBI" id="CHEBI:60240"/>
        <label>1</label>
    </ligand>
</feature>
<proteinExistence type="inferred from homology"/>
<feature type="compositionally biased region" description="Basic and acidic residues" evidence="5">
    <location>
        <begin position="273"/>
        <end position="283"/>
    </location>
</feature>
<dbReference type="PIRSF" id="PIRSF005902">
    <property type="entry name" value="DNase_TatD"/>
    <property type="match status" value="1"/>
</dbReference>
<dbReference type="GO" id="GO:0016788">
    <property type="term" value="F:hydrolase activity, acting on ester bonds"/>
    <property type="evidence" value="ECO:0007669"/>
    <property type="project" value="InterPro"/>
</dbReference>
<dbReference type="PROSITE" id="PS01137">
    <property type="entry name" value="TATD_1"/>
    <property type="match status" value="1"/>
</dbReference>
<feature type="binding site" evidence="4">
    <location>
        <position position="144"/>
    </location>
    <ligand>
        <name>a divalent metal cation</name>
        <dbReference type="ChEBI" id="CHEBI:60240"/>
        <label>2</label>
    </ligand>
</feature>
<gene>
    <name evidence="6" type="ORF">BDD21_3580</name>
</gene>
<dbReference type="Gene3D" id="3.20.20.140">
    <property type="entry name" value="Metal-dependent hydrolases"/>
    <property type="match status" value="1"/>
</dbReference>